<dbReference type="Proteomes" id="UP000238649">
    <property type="component" value="Unassembled WGS sequence"/>
</dbReference>
<reference evidence="2 3" key="1">
    <citation type="submission" date="2017-09" db="EMBL/GenBank/DDBJ databases">
        <title>Reassesment of A. cryaerophilus.</title>
        <authorList>
            <person name="Perez-Cataluna A."/>
            <person name="Collado L."/>
            <person name="Salgado O."/>
            <person name="Lefinanco V."/>
            <person name="Figueras M.J."/>
        </authorList>
    </citation>
    <scope>NUCLEOTIDE SEQUENCE [LARGE SCALE GENOMIC DNA]</scope>
    <source>
        <strain evidence="2 3">LMG 9871</strain>
    </source>
</reference>
<dbReference type="PANTHER" id="PTHR35810">
    <property type="entry name" value="CYTOPLASMIC PROTEIN-RELATED"/>
    <property type="match status" value="1"/>
</dbReference>
<protein>
    <submittedName>
        <fullName evidence="2">DNA-binding protein</fullName>
    </submittedName>
</protein>
<organism evidence="2 3">
    <name type="scientific">Aliarcobacter cryaerophilus</name>
    <dbReference type="NCBI Taxonomy" id="28198"/>
    <lineage>
        <taxon>Bacteria</taxon>
        <taxon>Pseudomonadati</taxon>
        <taxon>Campylobacterota</taxon>
        <taxon>Epsilonproteobacteria</taxon>
        <taxon>Campylobacterales</taxon>
        <taxon>Arcobacteraceae</taxon>
        <taxon>Aliarcobacter</taxon>
    </lineage>
</organism>
<feature type="domain" description="Bro-N" evidence="1">
    <location>
        <begin position="1"/>
        <end position="119"/>
    </location>
</feature>
<dbReference type="RefSeq" id="WP_105911355.1">
    <property type="nucleotide sequence ID" value="NZ_NXGH01000007.1"/>
</dbReference>
<evidence type="ECO:0000313" key="3">
    <source>
        <dbReference type="Proteomes" id="UP000238649"/>
    </source>
</evidence>
<dbReference type="Pfam" id="PF13310">
    <property type="entry name" value="Virulence_RhuM"/>
    <property type="match status" value="1"/>
</dbReference>
<dbReference type="GO" id="GO:0003677">
    <property type="term" value="F:DNA binding"/>
    <property type="evidence" value="ECO:0007669"/>
    <property type="project" value="UniProtKB-KW"/>
</dbReference>
<dbReference type="InterPro" id="IPR011204">
    <property type="entry name" value="Virulence_RhuM-like"/>
</dbReference>
<comment type="caution">
    <text evidence="2">The sequence shown here is derived from an EMBL/GenBank/DDBJ whole genome shotgun (WGS) entry which is preliminary data.</text>
</comment>
<dbReference type="PANTHER" id="PTHR35810:SF1">
    <property type="entry name" value="CYTOPLASMIC PROTEIN"/>
    <property type="match status" value="1"/>
</dbReference>
<gene>
    <name evidence="2" type="ORF">CJ671_03565</name>
</gene>
<dbReference type="EMBL" id="NXGH01000007">
    <property type="protein sequence ID" value="PRM90201.1"/>
    <property type="molecule type" value="Genomic_DNA"/>
</dbReference>
<name>A0A2S9SUF5_9BACT</name>
<proteinExistence type="predicted"/>
<sequence>MQDLSNLVVYNDGELELKVSVDSETIWLTQKQIAEVFGGTKQNISLHINNIYKEKELDKISTVKYYLTVQKEGNREVTRNIEHYNLDMILSLGYRINSIKATKFRQWATSVLKNYIQNGYVINGEKITNDRFVSLENDVNILKSQMNKINSKIKENSLEFNQNIFFDGQIYDAYSFVNDLIKVAKSEIVLIDNYIDDTVFTLFSKFPNINFTIYTSTISKQLSLDFEKYSKQYRNISLKTFKNAHDRFLIIDKKEIYHLGASLKDLGKKWFAFSKMSLHSLNLDDILHKLEV</sequence>
<keyword evidence="2" id="KW-0238">DNA-binding</keyword>
<accession>A0A2S9SUF5</accession>
<evidence type="ECO:0000259" key="1">
    <source>
        <dbReference type="PROSITE" id="PS51750"/>
    </source>
</evidence>
<dbReference type="InterPro" id="IPR003497">
    <property type="entry name" value="BRO_N_domain"/>
</dbReference>
<dbReference type="PROSITE" id="PS51750">
    <property type="entry name" value="BRO_N"/>
    <property type="match status" value="1"/>
</dbReference>
<dbReference type="AlphaFoldDB" id="A0A2S9SUF5"/>
<dbReference type="OrthoDB" id="9816206at2"/>
<evidence type="ECO:0000313" key="2">
    <source>
        <dbReference type="EMBL" id="PRM90201.1"/>
    </source>
</evidence>